<dbReference type="WBParaSite" id="MhA1_Contig2489.frz3.gene1">
    <property type="protein sequence ID" value="MhA1_Contig2489.frz3.gene1"/>
    <property type="gene ID" value="MhA1_Contig2489.frz3.gene1"/>
</dbReference>
<dbReference type="Proteomes" id="UP000095281">
    <property type="component" value="Unplaced"/>
</dbReference>
<dbReference type="AlphaFoldDB" id="A0A1I8BJ24"/>
<proteinExistence type="predicted"/>
<protein>
    <submittedName>
        <fullName evidence="2">Uncharacterized protein</fullName>
    </submittedName>
</protein>
<evidence type="ECO:0000313" key="1">
    <source>
        <dbReference type="Proteomes" id="UP000095281"/>
    </source>
</evidence>
<sequence>TIYVYNKDDVLNEISVVLQFLSLLELLESMINFKYFQLKNENQEIVMNLFYILEECNRKTEKCYSIEFNFNFKEEIEKMIKEKIEDFTNNYIYGKLKIYVKHLKKN</sequence>
<name>A0A1I8BJ24_MELHA</name>
<evidence type="ECO:0000313" key="2">
    <source>
        <dbReference type="WBParaSite" id="MhA1_Contig2489.frz3.gene1"/>
    </source>
</evidence>
<keyword evidence="1" id="KW-1185">Reference proteome</keyword>
<accession>A0A1I8BJ24</accession>
<organism evidence="1 2">
    <name type="scientific">Meloidogyne hapla</name>
    <name type="common">Root-knot nematode worm</name>
    <dbReference type="NCBI Taxonomy" id="6305"/>
    <lineage>
        <taxon>Eukaryota</taxon>
        <taxon>Metazoa</taxon>
        <taxon>Ecdysozoa</taxon>
        <taxon>Nematoda</taxon>
        <taxon>Chromadorea</taxon>
        <taxon>Rhabditida</taxon>
        <taxon>Tylenchina</taxon>
        <taxon>Tylenchomorpha</taxon>
        <taxon>Tylenchoidea</taxon>
        <taxon>Meloidogynidae</taxon>
        <taxon>Meloidogyninae</taxon>
        <taxon>Meloidogyne</taxon>
    </lineage>
</organism>
<reference evidence="2" key="1">
    <citation type="submission" date="2016-11" db="UniProtKB">
        <authorList>
            <consortium name="WormBaseParasite"/>
        </authorList>
    </citation>
    <scope>IDENTIFICATION</scope>
</reference>